<dbReference type="PANTHER" id="PTHR11113:SF14">
    <property type="entry name" value="N-ACETYLGLUCOSAMINE-6-PHOSPHATE DEACETYLASE"/>
    <property type="match status" value="1"/>
</dbReference>
<evidence type="ECO:0000313" key="8">
    <source>
        <dbReference type="Proteomes" id="UP001521181"/>
    </source>
</evidence>
<dbReference type="GO" id="GO:0008448">
    <property type="term" value="F:N-acetylglucosamine-6-phosphate deacetylase activity"/>
    <property type="evidence" value="ECO:0007669"/>
    <property type="project" value="UniProtKB-EC"/>
</dbReference>
<dbReference type="SUPFAM" id="SSF51556">
    <property type="entry name" value="Metallo-dependent hydrolases"/>
    <property type="match status" value="1"/>
</dbReference>
<dbReference type="InterPro" id="IPR006680">
    <property type="entry name" value="Amidohydro-rel"/>
</dbReference>
<dbReference type="NCBIfam" id="TIGR00221">
    <property type="entry name" value="nagA"/>
    <property type="match status" value="1"/>
</dbReference>
<evidence type="ECO:0000256" key="2">
    <source>
        <dbReference type="ARBA" id="ARBA00022723"/>
    </source>
</evidence>
<dbReference type="PIRSF" id="PIRSF038994">
    <property type="entry name" value="NagA"/>
    <property type="match status" value="1"/>
</dbReference>
<dbReference type="InterPro" id="IPR011059">
    <property type="entry name" value="Metal-dep_hydrolase_composite"/>
</dbReference>
<reference evidence="7 8" key="1">
    <citation type="submission" date="2021-12" db="EMBL/GenBank/DDBJ databases">
        <title>Sinirhodobacter sp. WL0062 is a bacterium isolated from seawater.</title>
        <authorList>
            <person name="Wang L."/>
            <person name="He W."/>
            <person name="Zhang D.-F."/>
        </authorList>
    </citation>
    <scope>NUCLEOTIDE SEQUENCE [LARGE SCALE GENOMIC DNA]</scope>
    <source>
        <strain evidence="7 8">WL0062</strain>
    </source>
</reference>
<dbReference type="Pfam" id="PF01979">
    <property type="entry name" value="Amidohydro_1"/>
    <property type="match status" value="1"/>
</dbReference>
<dbReference type="InterPro" id="IPR032466">
    <property type="entry name" value="Metal_Hydrolase"/>
</dbReference>
<keyword evidence="3 5" id="KW-0378">Hydrolase</keyword>
<dbReference type="Proteomes" id="UP001521181">
    <property type="component" value="Unassembled WGS sequence"/>
</dbReference>
<evidence type="ECO:0000313" key="7">
    <source>
        <dbReference type="EMBL" id="MCE5973702.1"/>
    </source>
</evidence>
<evidence type="ECO:0000256" key="5">
    <source>
        <dbReference type="PIRNR" id="PIRNR038994"/>
    </source>
</evidence>
<dbReference type="Gene3D" id="2.30.40.10">
    <property type="entry name" value="Urease, subunit C, domain 1"/>
    <property type="match status" value="1"/>
</dbReference>
<accession>A0ABS8YV34</accession>
<dbReference type="InterPro" id="IPR003764">
    <property type="entry name" value="GlcNAc_6-P_deAcase"/>
</dbReference>
<evidence type="ECO:0000259" key="6">
    <source>
        <dbReference type="Pfam" id="PF01979"/>
    </source>
</evidence>
<dbReference type="CDD" id="cd00854">
    <property type="entry name" value="NagA"/>
    <property type="match status" value="1"/>
</dbReference>
<dbReference type="EC" id="3.5.1.25" evidence="7"/>
<evidence type="ECO:0000256" key="1">
    <source>
        <dbReference type="ARBA" id="ARBA00010716"/>
    </source>
</evidence>
<dbReference type="Gene3D" id="3.20.20.140">
    <property type="entry name" value="Metal-dependent hydrolases"/>
    <property type="match status" value="1"/>
</dbReference>
<organism evidence="7 8">
    <name type="scientific">Rhodobacter flavimaris</name>
    <dbReference type="NCBI Taxonomy" id="2907145"/>
    <lineage>
        <taxon>Bacteria</taxon>
        <taxon>Pseudomonadati</taxon>
        <taxon>Pseudomonadota</taxon>
        <taxon>Alphaproteobacteria</taxon>
        <taxon>Rhodobacterales</taxon>
        <taxon>Rhodobacter group</taxon>
        <taxon>Rhodobacter</taxon>
    </lineage>
</organism>
<comment type="caution">
    <text evidence="7">The sequence shown here is derived from an EMBL/GenBank/DDBJ whole genome shotgun (WGS) entry which is preliminary data.</text>
</comment>
<proteinExistence type="inferred from homology"/>
<keyword evidence="4 5" id="KW-0119">Carbohydrate metabolism</keyword>
<keyword evidence="2" id="KW-0479">Metal-binding</keyword>
<gene>
    <name evidence="7" type="primary">nagA</name>
    <name evidence="7" type="ORF">LZA78_09440</name>
</gene>
<name>A0ABS8YV34_9RHOB</name>
<dbReference type="PANTHER" id="PTHR11113">
    <property type="entry name" value="N-ACETYLGLUCOSAMINE-6-PHOSPHATE DEACETYLASE"/>
    <property type="match status" value="1"/>
</dbReference>
<keyword evidence="8" id="KW-1185">Reference proteome</keyword>
<dbReference type="SUPFAM" id="SSF51338">
    <property type="entry name" value="Composite domain of metallo-dependent hydrolases"/>
    <property type="match status" value="1"/>
</dbReference>
<sequence length="382" mass="39329">MADLILTGAKFFDGESWHEDHALVLRQGQIAAIVPQEAAPDGPREQIHGTLAPGLIDLQVNGGGGIMLDGAASVQSIAAICAAHARLGATGILPTLITDSAAATQTVLAAAIAAVPRVPGFLGLHLEGPHLDPRRPGCHPRQHIRPMTEEDIEVLLEAVTGLPALMITLAPAAVTPEQIARLVGNGIIVSLGHSDCTYDEARAAIDAGARVVTHLFNAMSQLGSREPGLVGAALDLPVDVGLIADGIHVHPAAIRMALAAKRQGRLFLVSDAMAAAGTDLTEFELAGQRILRRDGALRLESGTLAGADLSLPQAIRTLITQAGVPAGQAIAMASAIPASVIGARAGRIAPGLPADLVLFDDDWNLTRVWRAGAALQANSSTA</sequence>
<comment type="similarity">
    <text evidence="1 5">Belongs to the metallo-dependent hydrolases superfamily. NagA family.</text>
</comment>
<dbReference type="EMBL" id="JAJUOS010000006">
    <property type="protein sequence ID" value="MCE5973702.1"/>
    <property type="molecule type" value="Genomic_DNA"/>
</dbReference>
<feature type="domain" description="Amidohydrolase-related" evidence="6">
    <location>
        <begin position="51"/>
        <end position="365"/>
    </location>
</feature>
<evidence type="ECO:0000256" key="4">
    <source>
        <dbReference type="ARBA" id="ARBA00023277"/>
    </source>
</evidence>
<protein>
    <submittedName>
        <fullName evidence="7">N-acetylglucosamine-6-phosphate deacetylase</fullName>
        <ecNumber evidence="7">3.5.1.25</ecNumber>
    </submittedName>
</protein>
<dbReference type="RefSeq" id="WP_233676683.1">
    <property type="nucleotide sequence ID" value="NZ_JAJUOS010000006.1"/>
</dbReference>
<evidence type="ECO:0000256" key="3">
    <source>
        <dbReference type="ARBA" id="ARBA00022801"/>
    </source>
</evidence>